<evidence type="ECO:0000313" key="2">
    <source>
        <dbReference type="EMBL" id="SVD06862.1"/>
    </source>
</evidence>
<gene>
    <name evidence="2" type="ORF">METZ01_LOCUS359716</name>
</gene>
<keyword evidence="1" id="KW-0812">Transmembrane</keyword>
<evidence type="ECO:0000256" key="1">
    <source>
        <dbReference type="SAM" id="Phobius"/>
    </source>
</evidence>
<dbReference type="SUPFAM" id="SSF103473">
    <property type="entry name" value="MFS general substrate transporter"/>
    <property type="match status" value="1"/>
</dbReference>
<feature type="transmembrane region" description="Helical" evidence="1">
    <location>
        <begin position="73"/>
        <end position="91"/>
    </location>
</feature>
<proteinExistence type="predicted"/>
<accession>A0A382SBC4</accession>
<dbReference type="PANTHER" id="PTHR43596">
    <property type="entry name" value="ADP,ATP CARRIER PROTEIN"/>
    <property type="match status" value="1"/>
</dbReference>
<sequence length="113" mass="13209">MTENILLRPEAPEPESSQIHTWVKRLVNVELMELRALFWSFSYFLSLLCGYYIVRPMRDEMGIAGGVENLQWLFTGTFVVMLAAVPLFGWVSSRYSRQKFIPYIYGFFISNLL</sequence>
<reference evidence="2" key="1">
    <citation type="submission" date="2018-05" db="EMBL/GenBank/DDBJ databases">
        <authorList>
            <person name="Lanie J.A."/>
            <person name="Ng W.-L."/>
            <person name="Kazmierczak K.M."/>
            <person name="Andrzejewski T.M."/>
            <person name="Davidsen T.M."/>
            <person name="Wayne K.J."/>
            <person name="Tettelin H."/>
            <person name="Glass J.I."/>
            <person name="Rusch D."/>
            <person name="Podicherti R."/>
            <person name="Tsui H.-C.T."/>
            <person name="Winkler M.E."/>
        </authorList>
    </citation>
    <scope>NUCLEOTIDE SEQUENCE</scope>
</reference>
<name>A0A382SBC4_9ZZZZ</name>
<protein>
    <submittedName>
        <fullName evidence="2">Uncharacterized protein</fullName>
    </submittedName>
</protein>
<keyword evidence="1" id="KW-0472">Membrane</keyword>
<dbReference type="PANTHER" id="PTHR43596:SF1">
    <property type="entry name" value="ADP,ATP CARRIER PROTEIN"/>
    <property type="match status" value="1"/>
</dbReference>
<feature type="non-terminal residue" evidence="2">
    <location>
        <position position="113"/>
    </location>
</feature>
<dbReference type="InterPro" id="IPR036259">
    <property type="entry name" value="MFS_trans_sf"/>
</dbReference>
<feature type="transmembrane region" description="Helical" evidence="1">
    <location>
        <begin position="34"/>
        <end position="53"/>
    </location>
</feature>
<dbReference type="AlphaFoldDB" id="A0A382SBC4"/>
<keyword evidence="1" id="KW-1133">Transmembrane helix</keyword>
<organism evidence="2">
    <name type="scientific">marine metagenome</name>
    <dbReference type="NCBI Taxonomy" id="408172"/>
    <lineage>
        <taxon>unclassified sequences</taxon>
        <taxon>metagenomes</taxon>
        <taxon>ecological metagenomes</taxon>
    </lineage>
</organism>
<dbReference type="EMBL" id="UINC01127621">
    <property type="protein sequence ID" value="SVD06862.1"/>
    <property type="molecule type" value="Genomic_DNA"/>
</dbReference>